<name>A0AA85KMB4_TRIRE</name>
<feature type="region of interest" description="Disordered" evidence="2">
    <location>
        <begin position="184"/>
        <end position="203"/>
    </location>
</feature>
<organism evidence="3 4">
    <name type="scientific">Trichobilharzia regenti</name>
    <name type="common">Nasal bird schistosome</name>
    <dbReference type="NCBI Taxonomy" id="157069"/>
    <lineage>
        <taxon>Eukaryota</taxon>
        <taxon>Metazoa</taxon>
        <taxon>Spiralia</taxon>
        <taxon>Lophotrochozoa</taxon>
        <taxon>Platyhelminthes</taxon>
        <taxon>Trematoda</taxon>
        <taxon>Digenea</taxon>
        <taxon>Strigeidida</taxon>
        <taxon>Schistosomatoidea</taxon>
        <taxon>Schistosomatidae</taxon>
        <taxon>Trichobilharzia</taxon>
    </lineage>
</organism>
<sequence>MDDMLKLNVTLSRKLKVKEEIQADYLDMIAHLESVIAQLQEEKASTISNVKDSSILSYCQIDDYETEDAEVTSLTEALNVTKKRVAQLTEQLKALEEVAAYNDETSDNDDEVARSAQADEVKRLKDEISKVKTTMEQEKLKHCQRIRELEEGRDSLQKDVTQLERQLKECESKLLDTQTQCEVLKSQPDSTRNERGNSAFSELEDRRRRAEKLIVRQRETISRLKLDLHRSVTENRRKFNEYIAKMAKKYNNDDEINKLLAERESLLQENAKLMHEVQILEEIELDRNYESVKVAVAFNLVDESHQELMSTLVNRCRALRKKLNITVQNSMKNRQRLIDITLEKCRLQDKIWHYTNLNSSLSSEIAELQSKLASLHNEKHCSNENANIENSEPKKSHGLDSGKTDKIYLGNRDLNKVMTTAISQESQEKEKAEENTSTKLSLRNDGGSTTTTSTTTTTTTTTTGISRSDRMVALEQPSRIVQCNEVPQECTTS</sequence>
<dbReference type="WBParaSite" id="TREG1_96850.1">
    <property type="protein sequence ID" value="TREG1_96850.1"/>
    <property type="gene ID" value="TREG1_96850"/>
</dbReference>
<feature type="compositionally biased region" description="Basic and acidic residues" evidence="2">
    <location>
        <begin position="426"/>
        <end position="436"/>
    </location>
</feature>
<accession>A0AA85KMB4</accession>
<feature type="compositionally biased region" description="Basic and acidic residues" evidence="2">
    <location>
        <begin position="391"/>
        <end position="406"/>
    </location>
</feature>
<evidence type="ECO:0000313" key="3">
    <source>
        <dbReference type="Proteomes" id="UP000050795"/>
    </source>
</evidence>
<dbReference type="AlphaFoldDB" id="A0AA85KMB4"/>
<evidence type="ECO:0000256" key="2">
    <source>
        <dbReference type="SAM" id="MobiDB-lite"/>
    </source>
</evidence>
<reference evidence="4" key="2">
    <citation type="submission" date="2023-11" db="UniProtKB">
        <authorList>
            <consortium name="WormBaseParasite"/>
        </authorList>
    </citation>
    <scope>IDENTIFICATION</scope>
</reference>
<evidence type="ECO:0000256" key="1">
    <source>
        <dbReference type="SAM" id="Coils"/>
    </source>
</evidence>
<feature type="region of interest" description="Disordered" evidence="2">
    <location>
        <begin position="383"/>
        <end position="406"/>
    </location>
</feature>
<keyword evidence="1" id="KW-0175">Coiled coil</keyword>
<dbReference type="Proteomes" id="UP000050795">
    <property type="component" value="Unassembled WGS sequence"/>
</dbReference>
<protein>
    <submittedName>
        <fullName evidence="4">Uncharacterized protein</fullName>
    </submittedName>
</protein>
<feature type="coiled-coil region" evidence="1">
    <location>
        <begin position="256"/>
        <end position="283"/>
    </location>
</feature>
<proteinExistence type="predicted"/>
<feature type="region of interest" description="Disordered" evidence="2">
    <location>
        <begin position="422"/>
        <end position="475"/>
    </location>
</feature>
<keyword evidence="3" id="KW-1185">Reference proteome</keyword>
<reference evidence="3" key="1">
    <citation type="submission" date="2022-06" db="EMBL/GenBank/DDBJ databases">
        <authorList>
            <person name="Berger JAMES D."/>
            <person name="Berger JAMES D."/>
        </authorList>
    </citation>
    <scope>NUCLEOTIDE SEQUENCE [LARGE SCALE GENOMIC DNA]</scope>
</reference>
<feature type="compositionally biased region" description="Low complexity" evidence="2">
    <location>
        <begin position="448"/>
        <end position="463"/>
    </location>
</feature>
<evidence type="ECO:0000313" key="4">
    <source>
        <dbReference type="WBParaSite" id="TREG1_96850.1"/>
    </source>
</evidence>